<dbReference type="PANTHER" id="PTHR43611:SF3">
    <property type="entry name" value="FLAVIN MONONUCLEOTIDE HYDROLASE 1, CHLOROPLATIC"/>
    <property type="match status" value="1"/>
</dbReference>
<accession>A0ABY8VSB8</accession>
<evidence type="ECO:0000313" key="2">
    <source>
        <dbReference type="Proteomes" id="UP001238805"/>
    </source>
</evidence>
<organism evidence="1 2">
    <name type="scientific">Corynebacterium suedekumii</name>
    <dbReference type="NCBI Taxonomy" id="3049801"/>
    <lineage>
        <taxon>Bacteria</taxon>
        <taxon>Bacillati</taxon>
        <taxon>Actinomycetota</taxon>
        <taxon>Actinomycetes</taxon>
        <taxon>Mycobacteriales</taxon>
        <taxon>Corynebacteriaceae</taxon>
        <taxon>Corynebacterium</taxon>
    </lineage>
</organism>
<dbReference type="PANTHER" id="PTHR43611">
    <property type="entry name" value="ALPHA-D-GLUCOSE 1-PHOSPHATE PHOSPHATASE"/>
    <property type="match status" value="1"/>
</dbReference>
<keyword evidence="1" id="KW-0378">Hydrolase</keyword>
<keyword evidence="2" id="KW-1185">Reference proteome</keyword>
<dbReference type="Proteomes" id="UP001238805">
    <property type="component" value="Chromosome"/>
</dbReference>
<protein>
    <submittedName>
        <fullName evidence="1">HAD family hydrolase</fullName>
    </submittedName>
</protein>
<dbReference type="RefSeq" id="WP_284875634.1">
    <property type="nucleotide sequence ID" value="NZ_CP126970.1"/>
</dbReference>
<evidence type="ECO:0000313" key="1">
    <source>
        <dbReference type="EMBL" id="WIM71059.1"/>
    </source>
</evidence>
<dbReference type="SUPFAM" id="SSF56784">
    <property type="entry name" value="HAD-like"/>
    <property type="match status" value="1"/>
</dbReference>
<dbReference type="Gene3D" id="3.40.50.1000">
    <property type="entry name" value="HAD superfamily/HAD-like"/>
    <property type="match status" value="1"/>
</dbReference>
<dbReference type="EMBL" id="CP126970">
    <property type="protein sequence ID" value="WIM71059.1"/>
    <property type="molecule type" value="Genomic_DNA"/>
</dbReference>
<proteinExistence type="predicted"/>
<reference evidence="1 2" key="1">
    <citation type="submission" date="2023-05" db="EMBL/GenBank/DDBJ databases">
        <title>Corynebacterium suedekumii sp. nov. and Corynebacterium breve sp. nov. isolated from raw cow's milk.</title>
        <authorList>
            <person name="Baer M.K."/>
            <person name="Mehl L."/>
            <person name="Hellmuth R."/>
            <person name="Marke G."/>
            <person name="Lipski A."/>
        </authorList>
    </citation>
    <scope>NUCLEOTIDE SEQUENCE [LARGE SCALE GENOMIC DNA]</scope>
    <source>
        <strain evidence="1 2">LM112</strain>
    </source>
</reference>
<gene>
    <name evidence="1" type="ORF">QP029_04435</name>
</gene>
<sequence length="193" mass="21174">MTALLFGLPGVLMRPRTEADRRLIERTVGGDERIWPIYHDLRPAYDSGDVSDERFWRQLQVRADLAPFDIMEAIAADHETVLVADEEMRTVVTELVDADRCCGILANLPCSLAKLVRAEHPWIERVDAVTFSCDIGVAAPDPRAFAVAVDALGVHARDTVFLDTDPAHLAAATDAGLRAVPFTGPDSVREVLT</sequence>
<name>A0ABY8VSB8_9CORY</name>
<dbReference type="InterPro" id="IPR023214">
    <property type="entry name" value="HAD_sf"/>
</dbReference>
<dbReference type="GO" id="GO:0016787">
    <property type="term" value="F:hydrolase activity"/>
    <property type="evidence" value="ECO:0007669"/>
    <property type="project" value="UniProtKB-KW"/>
</dbReference>
<dbReference type="InterPro" id="IPR036412">
    <property type="entry name" value="HAD-like_sf"/>
</dbReference>